<dbReference type="InterPro" id="IPR029046">
    <property type="entry name" value="LolA/LolB/LppX"/>
</dbReference>
<dbReference type="STRING" id="1121485.GCA_000426485_02522"/>
<dbReference type="OrthoDB" id="9810685at2"/>
<feature type="signal peptide" evidence="2">
    <location>
        <begin position="1"/>
        <end position="19"/>
    </location>
</feature>
<reference evidence="3 4" key="1">
    <citation type="submission" date="2019-03" db="EMBL/GenBank/DDBJ databases">
        <title>San Antonio Military Medical Center submission to MRSN (WRAIR), pending publication.</title>
        <authorList>
            <person name="Blyth D.M."/>
            <person name="Mccarthy S.L."/>
            <person name="Schall S.E."/>
            <person name="Stam J.A."/>
            <person name="Ong A.C."/>
            <person name="Mcgann P.T."/>
        </authorList>
    </citation>
    <scope>NUCLEOTIDE SEQUENCE [LARGE SCALE GENOMIC DNA]</scope>
    <source>
        <strain evidence="3 4">MRSN571793</strain>
    </source>
</reference>
<name>A0A4Y8L5W1_9BACT</name>
<dbReference type="InterPro" id="IPR004564">
    <property type="entry name" value="OM_lipoprot_carrier_LolA-like"/>
</dbReference>
<dbReference type="AlphaFoldDB" id="A0A4Y8L5W1"/>
<evidence type="ECO:0000313" key="3">
    <source>
        <dbReference type="EMBL" id="TFD98039.1"/>
    </source>
</evidence>
<comment type="caution">
    <text evidence="3">The sequence shown here is derived from an EMBL/GenBank/DDBJ whole genome shotgun (WGS) entry which is preliminary data.</text>
</comment>
<evidence type="ECO:0000256" key="1">
    <source>
        <dbReference type="ARBA" id="ARBA00022729"/>
    </source>
</evidence>
<organism evidence="3 4">
    <name type="scientific">Dysgonomonas capnocytophagoides</name>
    <dbReference type="NCBI Taxonomy" id="45254"/>
    <lineage>
        <taxon>Bacteria</taxon>
        <taxon>Pseudomonadati</taxon>
        <taxon>Bacteroidota</taxon>
        <taxon>Bacteroidia</taxon>
        <taxon>Bacteroidales</taxon>
        <taxon>Dysgonomonadaceae</taxon>
        <taxon>Dysgonomonas</taxon>
    </lineage>
</organism>
<evidence type="ECO:0000313" key="4">
    <source>
        <dbReference type="Proteomes" id="UP000297861"/>
    </source>
</evidence>
<evidence type="ECO:0008006" key="5">
    <source>
        <dbReference type="Google" id="ProtNLM"/>
    </source>
</evidence>
<dbReference type="RefSeq" id="WP_134435743.1">
    <property type="nucleotide sequence ID" value="NZ_SOML01000002.1"/>
</dbReference>
<evidence type="ECO:0000256" key="2">
    <source>
        <dbReference type="SAM" id="SignalP"/>
    </source>
</evidence>
<accession>A0A4Y8L5W1</accession>
<feature type="chain" id="PRO_5021280621" description="Outer membrane lipoprotein carrier protein LolA" evidence="2">
    <location>
        <begin position="20"/>
        <end position="210"/>
    </location>
</feature>
<gene>
    <name evidence="3" type="ORF">E2605_05315</name>
</gene>
<dbReference type="EMBL" id="SOML01000002">
    <property type="protein sequence ID" value="TFD98039.1"/>
    <property type="molecule type" value="Genomic_DNA"/>
</dbReference>
<dbReference type="SUPFAM" id="SSF89392">
    <property type="entry name" value="Prokaryotic lipoproteins and lipoprotein localization factors"/>
    <property type="match status" value="1"/>
</dbReference>
<dbReference type="CDD" id="cd16325">
    <property type="entry name" value="LolA"/>
    <property type="match status" value="1"/>
</dbReference>
<protein>
    <recommendedName>
        <fullName evidence="5">Outer membrane lipoprotein carrier protein LolA</fullName>
    </recommendedName>
</protein>
<dbReference type="Pfam" id="PF16584">
    <property type="entry name" value="LolA_2"/>
    <property type="match status" value="1"/>
</dbReference>
<dbReference type="Gene3D" id="2.50.20.10">
    <property type="entry name" value="Lipoprotein localisation LolA/LolB/LppX"/>
    <property type="match status" value="1"/>
</dbReference>
<keyword evidence="4" id="KW-1185">Reference proteome</keyword>
<sequence>MKIKFILLFFICIIMQVSAQDARQILDKASAAYNKAGGMHAVFTVNIEEVKQKVTHSQDGEAYLKGNKFKINVPDGITWFDGKTQWVYAKGGDEVNVSNPTGDELAGVSPSVLLSIYKTGYKLNYKGEKKEGGKTVLVVDLIPVKIKEYSKMTVALDKATYLFTSVSLYGTSGVNNYLKIRKLQSGMNLPDATFIFNKKEYPNVDIIDLR</sequence>
<keyword evidence="1 2" id="KW-0732">Signal</keyword>
<dbReference type="Proteomes" id="UP000297861">
    <property type="component" value="Unassembled WGS sequence"/>
</dbReference>
<proteinExistence type="predicted"/>